<dbReference type="Proteomes" id="UP000199110">
    <property type="component" value="Unassembled WGS sequence"/>
</dbReference>
<dbReference type="GO" id="GO:0005886">
    <property type="term" value="C:plasma membrane"/>
    <property type="evidence" value="ECO:0007669"/>
    <property type="project" value="UniProtKB-SubCell"/>
</dbReference>
<dbReference type="PROSITE" id="PS51779">
    <property type="entry name" value="POTRA"/>
    <property type="match status" value="1"/>
</dbReference>
<gene>
    <name evidence="9" type="primary">ftsQ</name>
    <name evidence="11" type="ORF">SAMN04488095_3023</name>
</gene>
<dbReference type="STRING" id="390807.SAMN04488095_3023"/>
<dbReference type="InterPro" id="IPR026579">
    <property type="entry name" value="FtsQ"/>
</dbReference>
<keyword evidence="4 9" id="KW-0132">Cell division</keyword>
<evidence type="ECO:0000256" key="4">
    <source>
        <dbReference type="ARBA" id="ARBA00022618"/>
    </source>
</evidence>
<dbReference type="HAMAP" id="MF_00911">
    <property type="entry name" value="FtsQ_subfam"/>
    <property type="match status" value="1"/>
</dbReference>
<dbReference type="PANTHER" id="PTHR35851:SF1">
    <property type="entry name" value="CELL DIVISION PROTEIN FTSQ"/>
    <property type="match status" value="1"/>
</dbReference>
<reference evidence="11 12" key="1">
    <citation type="submission" date="2016-10" db="EMBL/GenBank/DDBJ databases">
        <authorList>
            <person name="de Groot N.N."/>
        </authorList>
    </citation>
    <scope>NUCLEOTIDE SEQUENCE [LARGE SCALE GENOMIC DNA]</scope>
    <source>
        <strain evidence="11 12">DSM 19073</strain>
    </source>
</reference>
<evidence type="ECO:0000259" key="10">
    <source>
        <dbReference type="PROSITE" id="PS51779"/>
    </source>
</evidence>
<keyword evidence="5 9" id="KW-0812">Transmembrane</keyword>
<keyword evidence="2 9" id="KW-1003">Cell membrane</keyword>
<evidence type="ECO:0000313" key="11">
    <source>
        <dbReference type="EMBL" id="SFJ53855.1"/>
    </source>
</evidence>
<feature type="domain" description="POTRA" evidence="10">
    <location>
        <begin position="80"/>
        <end position="148"/>
    </location>
</feature>
<dbReference type="OrthoDB" id="9783091at2"/>
<dbReference type="AlphaFoldDB" id="A0A1I3S5A0"/>
<dbReference type="PANTHER" id="PTHR35851">
    <property type="entry name" value="CELL DIVISION PROTEIN FTSQ"/>
    <property type="match status" value="1"/>
</dbReference>
<keyword evidence="3 9" id="KW-0997">Cell inner membrane</keyword>
<keyword evidence="6 9" id="KW-1133">Transmembrane helix</keyword>
<proteinExistence type="inferred from homology"/>
<accession>A0A1I3S5A0</accession>
<keyword evidence="7 9" id="KW-0472">Membrane</keyword>
<evidence type="ECO:0000256" key="6">
    <source>
        <dbReference type="ARBA" id="ARBA00022989"/>
    </source>
</evidence>
<dbReference type="GO" id="GO:0032153">
    <property type="term" value="C:cell division site"/>
    <property type="evidence" value="ECO:0007669"/>
    <property type="project" value="UniProtKB-UniRule"/>
</dbReference>
<evidence type="ECO:0000256" key="9">
    <source>
        <dbReference type="HAMAP-Rule" id="MF_00911"/>
    </source>
</evidence>
<evidence type="ECO:0000256" key="2">
    <source>
        <dbReference type="ARBA" id="ARBA00022475"/>
    </source>
</evidence>
<dbReference type="GO" id="GO:0090529">
    <property type="term" value="P:cell septum assembly"/>
    <property type="evidence" value="ECO:0007669"/>
    <property type="project" value="InterPro"/>
</dbReference>
<dbReference type="RefSeq" id="WP_092782620.1">
    <property type="nucleotide sequence ID" value="NZ_FORA01000004.1"/>
</dbReference>
<name>A0A1I3S5A0_9RHOB</name>
<organism evidence="11 12">
    <name type="scientific">Jannaschia pohangensis</name>
    <dbReference type="NCBI Taxonomy" id="390807"/>
    <lineage>
        <taxon>Bacteria</taxon>
        <taxon>Pseudomonadati</taxon>
        <taxon>Pseudomonadota</taxon>
        <taxon>Alphaproteobacteria</taxon>
        <taxon>Rhodobacterales</taxon>
        <taxon>Roseobacteraceae</taxon>
        <taxon>Jannaschia</taxon>
    </lineage>
</organism>
<protein>
    <recommendedName>
        <fullName evidence="9">Cell division protein FtsQ</fullName>
    </recommendedName>
</protein>
<comment type="function">
    <text evidence="9">Essential cell division protein.</text>
</comment>
<dbReference type="EMBL" id="FORA01000004">
    <property type="protein sequence ID" value="SFJ53855.1"/>
    <property type="molecule type" value="Genomic_DNA"/>
</dbReference>
<sequence length="299" mass="33153">MQPLTPPPVRPVADPAPSKWQYRMERLWLTPLFKALVRTGIPSFSFVFLFTWYINDPVRITAIVDTWGGWVQAVQDRPEFTVSLMRIEGASEQLQSDIQEALPIDLPLSQFQLDMDALRKLLQDLDPVLAAEVRIKAGGVLLLKVTERQPAVVWQHDEGIEVLDATGHRVATLSDIASAGGLPLIGGTGAEEHVPEALALIEVAAPITDRLVGLTRVGNRRWDVQLTRGQRIMLPEEAPAAALDRALAMQAAKDVLERDVAAVDLRIASRPILRLSPEARSELRRLQDLERLSLLEGNE</sequence>
<comment type="similarity">
    <text evidence="9">Belongs to the FtsQ/DivIB family. FtsQ subfamily.</text>
</comment>
<keyword evidence="8 9" id="KW-0131">Cell cycle</keyword>
<evidence type="ECO:0000256" key="1">
    <source>
        <dbReference type="ARBA" id="ARBA00004370"/>
    </source>
</evidence>
<evidence type="ECO:0000256" key="3">
    <source>
        <dbReference type="ARBA" id="ARBA00022519"/>
    </source>
</evidence>
<dbReference type="GO" id="GO:0043093">
    <property type="term" value="P:FtsZ-dependent cytokinesis"/>
    <property type="evidence" value="ECO:0007669"/>
    <property type="project" value="UniProtKB-UniRule"/>
</dbReference>
<evidence type="ECO:0000256" key="5">
    <source>
        <dbReference type="ARBA" id="ARBA00022692"/>
    </source>
</evidence>
<dbReference type="InterPro" id="IPR045335">
    <property type="entry name" value="FtsQ_C_sf"/>
</dbReference>
<evidence type="ECO:0000256" key="7">
    <source>
        <dbReference type="ARBA" id="ARBA00023136"/>
    </source>
</evidence>
<dbReference type="InterPro" id="IPR005548">
    <property type="entry name" value="Cell_div_FtsQ/DivIB_C"/>
</dbReference>
<evidence type="ECO:0000313" key="12">
    <source>
        <dbReference type="Proteomes" id="UP000199110"/>
    </source>
</evidence>
<dbReference type="Gene3D" id="3.40.50.11690">
    <property type="entry name" value="Cell division protein FtsQ/DivIB"/>
    <property type="match status" value="1"/>
</dbReference>
<keyword evidence="12" id="KW-1185">Reference proteome</keyword>
<dbReference type="InterPro" id="IPR034746">
    <property type="entry name" value="POTRA"/>
</dbReference>
<dbReference type="Pfam" id="PF03799">
    <property type="entry name" value="FtsQ_DivIB_C"/>
    <property type="match status" value="1"/>
</dbReference>
<comment type="subcellular location">
    <subcellularLocation>
        <location evidence="9">Cell inner membrane</location>
        <topology evidence="9">Single-pass type II membrane protein</topology>
    </subcellularLocation>
    <subcellularLocation>
        <location evidence="1">Membrane</location>
    </subcellularLocation>
    <text evidence="9">Localizes to the division septum.</text>
</comment>
<evidence type="ECO:0000256" key="8">
    <source>
        <dbReference type="ARBA" id="ARBA00023306"/>
    </source>
</evidence>